<gene>
    <name evidence="3" type="ORF">P256_00056</name>
</gene>
<feature type="region of interest" description="Disordered" evidence="1">
    <location>
        <begin position="452"/>
        <end position="487"/>
    </location>
</feature>
<dbReference type="Pfam" id="PF13264">
    <property type="entry name" value="DUF4055"/>
    <property type="match status" value="1"/>
</dbReference>
<dbReference type="AlphaFoldDB" id="V2TSY1"/>
<evidence type="ECO:0000256" key="1">
    <source>
        <dbReference type="SAM" id="MobiDB-lite"/>
    </source>
</evidence>
<feature type="compositionally biased region" description="Polar residues" evidence="1">
    <location>
        <begin position="475"/>
        <end position="487"/>
    </location>
</feature>
<evidence type="ECO:0000313" key="3">
    <source>
        <dbReference type="EMBL" id="ESK41071.1"/>
    </source>
</evidence>
<sequence>MANYEFQRPEYVEAQAAWTLVRDCVKGSKAIKAQGIIYLPMPNPDDKSDRNEARYYALLKRAMFLNVTARTKVGLIGAVFRKTAEVSLPDEISYLQDNASGNGQQLEQLAKRSVGEVLESGRAGIFTDYATIDTSNIINTVKAATDGQKAYMHLYIADNIINWREDVINGVSCLVLVVLQENYTDVADDGFTFTTQLQYRALTLENGVYRHRLFRNGETIVDSIPADYNGKPFDHIPFHFIGSEDNDSTIDKAPLEDLAEVNILHYGNSATVEESGFISSQPTLFFTTDIAQDEFEKWNPNGIQVGSTSGYSLGKQGQANLVQAEESQLALKLMEQKESQMLMIGARIVQGAGQAETAEAVRIRYSSDNSILGTVAGNVSDAIKNAIIDALLYMKGDSNADDVTYWLNQEFFPETMAAQDILAQIQLWQKGIIAKSDIRTSLRQADLLDADRSDDEIDTELQDEPPIQGDALGSLNANQGVSNGTGE</sequence>
<keyword evidence="4" id="KW-1185">Reference proteome</keyword>
<accession>V2TSY1</accession>
<dbReference type="Proteomes" id="UP000023785">
    <property type="component" value="Unassembled WGS sequence"/>
</dbReference>
<dbReference type="PATRIC" id="fig|1392540.3.peg.52"/>
<dbReference type="STRING" id="1392540.P256_00056"/>
<name>V2TSY1_9GAMM</name>
<dbReference type="EMBL" id="AYER01000001">
    <property type="protein sequence ID" value="ESK41071.1"/>
    <property type="molecule type" value="Genomic_DNA"/>
</dbReference>
<reference evidence="3 4" key="1">
    <citation type="submission" date="2013-10" db="EMBL/GenBank/DDBJ databases">
        <title>The Genome Sequence of Acinetobacter nectaris CIP 110549.</title>
        <authorList>
            <consortium name="The Broad Institute Genomics Platform"/>
            <consortium name="The Broad Institute Genome Sequencing Center for Infectious Disease"/>
            <person name="Cerqueira G."/>
            <person name="Feldgarden M."/>
            <person name="Courvalin P."/>
            <person name="Grillot-Courvalin C."/>
            <person name="Clermont D."/>
            <person name="Rocha E."/>
            <person name="Yoon E.-J."/>
            <person name="Nemec A."/>
            <person name="Young S.K."/>
            <person name="Zeng Q."/>
            <person name="Gargeya S."/>
            <person name="Fitzgerald M."/>
            <person name="Abouelleil A."/>
            <person name="Alvarado L."/>
            <person name="Berlin A.M."/>
            <person name="Chapman S.B."/>
            <person name="Gainer-Dewar J."/>
            <person name="Goldberg J."/>
            <person name="Gnerre S."/>
            <person name="Griggs A."/>
            <person name="Gujja S."/>
            <person name="Hansen M."/>
            <person name="Howarth C."/>
            <person name="Imamovic A."/>
            <person name="Ireland A."/>
            <person name="Larimer J."/>
            <person name="McCowan C."/>
            <person name="Murphy C."/>
            <person name="Pearson M."/>
            <person name="Poon T.W."/>
            <person name="Priest M."/>
            <person name="Roberts A."/>
            <person name="Saif S."/>
            <person name="Shea T."/>
            <person name="Sykes S."/>
            <person name="Wortman J."/>
            <person name="Nusbaum C."/>
            <person name="Birren B."/>
        </authorList>
    </citation>
    <scope>NUCLEOTIDE SEQUENCE [LARGE SCALE GENOMIC DNA]</scope>
    <source>
        <strain evidence="3 4">CIP 110549</strain>
    </source>
</reference>
<dbReference type="HOGENOM" id="CLU_041779_1_0_6"/>
<feature type="compositionally biased region" description="Acidic residues" evidence="1">
    <location>
        <begin position="452"/>
        <end position="463"/>
    </location>
</feature>
<dbReference type="InterPro" id="IPR025129">
    <property type="entry name" value="DUF4055"/>
</dbReference>
<dbReference type="OrthoDB" id="6668483at2"/>
<organism evidence="3 4">
    <name type="scientific">Acinetobacter nectaris CIP 110549</name>
    <dbReference type="NCBI Taxonomy" id="1392540"/>
    <lineage>
        <taxon>Bacteria</taxon>
        <taxon>Pseudomonadati</taxon>
        <taxon>Pseudomonadota</taxon>
        <taxon>Gammaproteobacteria</taxon>
        <taxon>Moraxellales</taxon>
        <taxon>Moraxellaceae</taxon>
        <taxon>Acinetobacter</taxon>
    </lineage>
</organism>
<evidence type="ECO:0000259" key="2">
    <source>
        <dbReference type="Pfam" id="PF13264"/>
    </source>
</evidence>
<proteinExistence type="predicted"/>
<dbReference type="RefSeq" id="WP_023271664.1">
    <property type="nucleotide sequence ID" value="NZ_KI530712.1"/>
</dbReference>
<protein>
    <recommendedName>
        <fullName evidence="2">DUF4055 domain-containing protein</fullName>
    </recommendedName>
</protein>
<dbReference type="eggNOG" id="ENOG502ZAE8">
    <property type="taxonomic scope" value="Bacteria"/>
</dbReference>
<comment type="caution">
    <text evidence="3">The sequence shown here is derived from an EMBL/GenBank/DDBJ whole genome shotgun (WGS) entry which is preliminary data.</text>
</comment>
<feature type="domain" description="DUF4055" evidence="2">
    <location>
        <begin position="254"/>
        <end position="387"/>
    </location>
</feature>
<evidence type="ECO:0000313" key="4">
    <source>
        <dbReference type="Proteomes" id="UP000023785"/>
    </source>
</evidence>